<dbReference type="PATRIC" id="fig|482957.22.peg.619"/>
<organism evidence="2 3">
    <name type="scientific">Burkholderia lata (strain ATCC 17760 / DSM 23089 / LMG 22485 / NCIMB 9086 / R18194 / 383)</name>
    <dbReference type="NCBI Taxonomy" id="482957"/>
    <lineage>
        <taxon>Bacteria</taxon>
        <taxon>Pseudomonadati</taxon>
        <taxon>Pseudomonadota</taxon>
        <taxon>Betaproteobacteria</taxon>
        <taxon>Burkholderiales</taxon>
        <taxon>Burkholderiaceae</taxon>
        <taxon>Burkholderia</taxon>
        <taxon>Burkholderia cepacia complex</taxon>
    </lineage>
</organism>
<dbReference type="KEGG" id="bur:Bcep18194_A3760"/>
<dbReference type="HOGENOM" id="CLU_1902740_0_0_4"/>
<feature type="region of interest" description="Disordered" evidence="1">
    <location>
        <begin position="1"/>
        <end position="36"/>
    </location>
</feature>
<dbReference type="AlphaFoldDB" id="Q39JK5"/>
<protein>
    <submittedName>
        <fullName evidence="2">Uncharacterized protein</fullName>
    </submittedName>
</protein>
<gene>
    <name evidence="2" type="ordered locus">Bcep18194_A3760</name>
</gene>
<dbReference type="EMBL" id="CP000151">
    <property type="protein sequence ID" value="ABB07361.1"/>
    <property type="molecule type" value="Genomic_DNA"/>
</dbReference>
<name>Q39JK5_BURL3</name>
<accession>Q39JK5</accession>
<evidence type="ECO:0000256" key="1">
    <source>
        <dbReference type="SAM" id="MobiDB-lite"/>
    </source>
</evidence>
<keyword evidence="3" id="KW-1185">Reference proteome</keyword>
<sequence>MRRRYSNVRHRNESPIRAPNSLHPDPGPVNRSDAAPHFPDLIYLQTKINQKKKQNSTSSLHIIRERYFNAPAWLKPCATSPIQQSRIDIAQIHQTLIHQGFQFDSSHNQNIFDENGMIAAFVSFPTIHHPPDQ</sequence>
<proteinExistence type="predicted"/>
<evidence type="ECO:0000313" key="2">
    <source>
        <dbReference type="EMBL" id="ABB07361.1"/>
    </source>
</evidence>
<dbReference type="Proteomes" id="UP000002705">
    <property type="component" value="Chromosome 1"/>
</dbReference>
<evidence type="ECO:0000313" key="3">
    <source>
        <dbReference type="Proteomes" id="UP000002705"/>
    </source>
</evidence>
<reference evidence="2" key="1">
    <citation type="submission" date="2009-01" db="EMBL/GenBank/DDBJ databases">
        <title>Complete sequence of chromosome 1 of Burkholderia sp. 383.</title>
        <authorList>
            <consortium name="US DOE Joint Genome Institute"/>
            <person name="Copeland A."/>
            <person name="Lucas S."/>
            <person name="Lapidus A."/>
            <person name="Barry K."/>
            <person name="Detter J.C."/>
            <person name="Glavina T."/>
            <person name="Hammon N."/>
            <person name="Israni S."/>
            <person name="Pitluck S."/>
            <person name="Chain P."/>
            <person name="Malfatti S."/>
            <person name="Shin M."/>
            <person name="Vergez L."/>
            <person name="Schmutz J."/>
            <person name="Larimer F."/>
            <person name="Land M."/>
            <person name="Kyrpides N."/>
            <person name="Lykidis A."/>
            <person name="Richardson P."/>
        </authorList>
    </citation>
    <scope>NUCLEOTIDE SEQUENCE</scope>
    <source>
        <strain evidence="2">383</strain>
    </source>
</reference>